<dbReference type="AlphaFoldDB" id="A0A2I0TQ52"/>
<proteinExistence type="predicted"/>
<reference evidence="2" key="2">
    <citation type="submission" date="2017-12" db="EMBL/GenBank/DDBJ databases">
        <title>Genome sequence of the Bar-tailed Godwit (Limosa lapponica baueri).</title>
        <authorList>
            <person name="Lima N.C.B."/>
            <person name="Parody-Merino A.M."/>
            <person name="Battley P.F."/>
            <person name="Fidler A.E."/>
            <person name="Prosdocimi F."/>
        </authorList>
    </citation>
    <scope>NUCLEOTIDE SEQUENCE [LARGE SCALE GENOMIC DNA]</scope>
</reference>
<organism evidence="1 2">
    <name type="scientific">Limosa lapponica baueri</name>
    <dbReference type="NCBI Taxonomy" id="1758121"/>
    <lineage>
        <taxon>Eukaryota</taxon>
        <taxon>Metazoa</taxon>
        <taxon>Chordata</taxon>
        <taxon>Craniata</taxon>
        <taxon>Vertebrata</taxon>
        <taxon>Euteleostomi</taxon>
        <taxon>Archelosauria</taxon>
        <taxon>Archosauria</taxon>
        <taxon>Dinosauria</taxon>
        <taxon>Saurischia</taxon>
        <taxon>Theropoda</taxon>
        <taxon>Coelurosauria</taxon>
        <taxon>Aves</taxon>
        <taxon>Neognathae</taxon>
        <taxon>Neoaves</taxon>
        <taxon>Charadriiformes</taxon>
        <taxon>Scolopacidae</taxon>
        <taxon>Limosa</taxon>
    </lineage>
</organism>
<dbReference type="EMBL" id="KZ507963">
    <property type="protein sequence ID" value="PKU35920.1"/>
    <property type="molecule type" value="Genomic_DNA"/>
</dbReference>
<name>A0A2I0TQ52_LIMLA</name>
<accession>A0A2I0TQ52</accession>
<protein>
    <submittedName>
        <fullName evidence="1">Uncharacterized protein</fullName>
    </submittedName>
</protein>
<dbReference type="Proteomes" id="UP000233556">
    <property type="component" value="Unassembled WGS sequence"/>
</dbReference>
<gene>
    <name evidence="1" type="ORF">llap_13779</name>
</gene>
<sequence length="117" mass="13108">MECMAWHETGCRGANLLDLLQEDRQQEGRWGENFCHAQMKLFCSPCAELVGKMSSGWAARVACLAQDGVGDRCKGVQRQPKGGDGVTEIEANPLLELNQFGHYEYRFLAQNKEAKLM</sequence>
<keyword evidence="2" id="KW-1185">Reference proteome</keyword>
<evidence type="ECO:0000313" key="2">
    <source>
        <dbReference type="Proteomes" id="UP000233556"/>
    </source>
</evidence>
<reference evidence="2" key="1">
    <citation type="submission" date="2017-11" db="EMBL/GenBank/DDBJ databases">
        <authorList>
            <person name="Lima N.C."/>
            <person name="Parody-Merino A.M."/>
            <person name="Battley P.F."/>
            <person name="Fidler A.E."/>
            <person name="Prosdocimi F."/>
        </authorList>
    </citation>
    <scope>NUCLEOTIDE SEQUENCE [LARGE SCALE GENOMIC DNA]</scope>
</reference>
<evidence type="ECO:0000313" key="1">
    <source>
        <dbReference type="EMBL" id="PKU35920.1"/>
    </source>
</evidence>